<reference evidence="8 9" key="1">
    <citation type="journal article" date="2016" name="Nat. Commun.">
        <title>Thousands of microbial genomes shed light on interconnected biogeochemical processes in an aquifer system.</title>
        <authorList>
            <person name="Anantharaman K."/>
            <person name="Brown C.T."/>
            <person name="Hug L.A."/>
            <person name="Sharon I."/>
            <person name="Castelle C.J."/>
            <person name="Probst A.J."/>
            <person name="Thomas B.C."/>
            <person name="Singh A."/>
            <person name="Wilkins M.J."/>
            <person name="Karaoz U."/>
            <person name="Brodie E.L."/>
            <person name="Williams K.H."/>
            <person name="Hubbard S.S."/>
            <person name="Banfield J.F."/>
        </authorList>
    </citation>
    <scope>NUCLEOTIDE SEQUENCE [LARGE SCALE GENOMIC DNA]</scope>
</reference>
<keyword evidence="3 6" id="KW-0812">Transmembrane</keyword>
<keyword evidence="1" id="KW-1003">Cell membrane</keyword>
<evidence type="ECO:0000256" key="3">
    <source>
        <dbReference type="ARBA" id="ARBA00022692"/>
    </source>
</evidence>
<dbReference type="PANTHER" id="PTHR37820">
    <property type="entry name" value="CELL DIVISION PROTEIN DIVIB"/>
    <property type="match status" value="1"/>
</dbReference>
<keyword evidence="5" id="KW-0131">Cell cycle</keyword>
<comment type="caution">
    <text evidence="8">The sequence shown here is derived from an EMBL/GenBank/DDBJ whole genome shotgun (WGS) entry which is preliminary data.</text>
</comment>
<dbReference type="Pfam" id="PF03799">
    <property type="entry name" value="FtsQ_DivIB_C"/>
    <property type="match status" value="1"/>
</dbReference>
<dbReference type="GO" id="GO:0051301">
    <property type="term" value="P:cell division"/>
    <property type="evidence" value="ECO:0007669"/>
    <property type="project" value="UniProtKB-KW"/>
</dbReference>
<gene>
    <name evidence="8" type="ORF">A3H02_01415</name>
</gene>
<evidence type="ECO:0000256" key="5">
    <source>
        <dbReference type="ARBA" id="ARBA00023306"/>
    </source>
</evidence>
<keyword evidence="2" id="KW-0132">Cell division</keyword>
<proteinExistence type="predicted"/>
<evidence type="ECO:0000256" key="2">
    <source>
        <dbReference type="ARBA" id="ARBA00022618"/>
    </source>
</evidence>
<dbReference type="PANTHER" id="PTHR37820:SF1">
    <property type="entry name" value="CELL DIVISION PROTEIN FTSQ"/>
    <property type="match status" value="1"/>
</dbReference>
<keyword evidence="6" id="KW-0472">Membrane</keyword>
<dbReference type="STRING" id="1801726.A3H02_01415"/>
<name>A0A1G2F0W4_9BACT</name>
<sequence>MKEDILISSKRLKRERTIRRYLKILAIPFLSALFLFVLANLSWFRIQDIEINGGEENKKAVRDLIKENLSKRIFLFFPADNIFLVNKDNLIREIKNKFPEIENATAITDFFSRKIKVDVNNRQIFAFTCREEKCFYLDEKGVLFRQSPIVSGGILLEVVASSTEAFRDFHKISFLARKIEENLKEERLSKIILKDENSFELVFASGFKIISGLETTPEKILRNLNIVLQNIKDRKNLEYIDLRLGNKAYYKFR</sequence>
<dbReference type="GO" id="GO:0005886">
    <property type="term" value="C:plasma membrane"/>
    <property type="evidence" value="ECO:0007669"/>
    <property type="project" value="TreeGrafter"/>
</dbReference>
<accession>A0A1G2F0W4</accession>
<dbReference type="InterPro" id="IPR050487">
    <property type="entry name" value="FtsQ_DivIB"/>
</dbReference>
<keyword evidence="4 6" id="KW-1133">Transmembrane helix</keyword>
<evidence type="ECO:0000313" key="8">
    <source>
        <dbReference type="EMBL" id="OGZ31705.1"/>
    </source>
</evidence>
<evidence type="ECO:0000256" key="4">
    <source>
        <dbReference type="ARBA" id="ARBA00022989"/>
    </source>
</evidence>
<dbReference type="EMBL" id="MHMS01000023">
    <property type="protein sequence ID" value="OGZ31705.1"/>
    <property type="molecule type" value="Genomic_DNA"/>
</dbReference>
<evidence type="ECO:0000313" key="9">
    <source>
        <dbReference type="Proteomes" id="UP000176787"/>
    </source>
</evidence>
<dbReference type="InterPro" id="IPR005548">
    <property type="entry name" value="Cell_div_FtsQ/DivIB_C"/>
</dbReference>
<evidence type="ECO:0000256" key="1">
    <source>
        <dbReference type="ARBA" id="ARBA00022475"/>
    </source>
</evidence>
<feature type="transmembrane region" description="Helical" evidence="6">
    <location>
        <begin position="21"/>
        <end position="44"/>
    </location>
</feature>
<dbReference type="Proteomes" id="UP000176787">
    <property type="component" value="Unassembled WGS sequence"/>
</dbReference>
<dbReference type="AlphaFoldDB" id="A0A1G2F0W4"/>
<feature type="domain" description="Cell division protein FtsQ/DivIB C-terminal" evidence="7">
    <location>
        <begin position="135"/>
        <end position="243"/>
    </location>
</feature>
<organism evidence="8 9">
    <name type="scientific">Candidatus Niyogibacteria bacterium RIFCSPLOWO2_12_FULL_41_13</name>
    <dbReference type="NCBI Taxonomy" id="1801726"/>
    <lineage>
        <taxon>Bacteria</taxon>
        <taxon>Candidatus Niyogiibacteriota</taxon>
    </lineage>
</organism>
<evidence type="ECO:0000259" key="7">
    <source>
        <dbReference type="Pfam" id="PF03799"/>
    </source>
</evidence>
<protein>
    <recommendedName>
        <fullName evidence="7">Cell division protein FtsQ/DivIB C-terminal domain-containing protein</fullName>
    </recommendedName>
</protein>
<evidence type="ECO:0000256" key="6">
    <source>
        <dbReference type="SAM" id="Phobius"/>
    </source>
</evidence>